<dbReference type="GeneID" id="6295462"/>
<dbReference type="RefSeq" id="YP_001883330.1">
    <property type="nucleotide sequence ID" value="NC_010671.1"/>
</dbReference>
<evidence type="ECO:0000313" key="2">
    <source>
        <dbReference type="Proteomes" id="UP000011274"/>
    </source>
</evidence>
<evidence type="ECO:0000313" key="1">
    <source>
        <dbReference type="EMBL" id="ACD03461.1"/>
    </source>
</evidence>
<organismHost>
    <name type="scientific">Musca domestica</name>
    <name type="common">House fly</name>
    <dbReference type="NCBI Taxonomy" id="7370"/>
</organismHost>
<dbReference type="KEGG" id="vg:6295462"/>
<gene>
    <name evidence="1" type="ORF">MdSGHV002</name>
</gene>
<dbReference type="EMBL" id="EU522111">
    <property type="protein sequence ID" value="ACD03461.1"/>
    <property type="molecule type" value="Genomic_DNA"/>
</dbReference>
<accession>B2YFX9</accession>
<name>B2YFX9_MHVB</name>
<protein>
    <submittedName>
        <fullName evidence="1">Uncharacterized protein</fullName>
    </submittedName>
</protein>
<reference evidence="1 2" key="1">
    <citation type="journal article" date="2008" name="Virology">
        <title>Sequence analysis of a non-classified, non-occluded DNA virus that causes salivary gland hypertrophy of Musca domestica, MdSGHV.</title>
        <authorList>
            <person name="Garcia-Maruniak A."/>
            <person name="Maruniak J.E."/>
            <person name="Farmerie W."/>
            <person name="Boucias D.G."/>
        </authorList>
    </citation>
    <scope>NUCLEOTIDE SEQUENCE [LARGE SCALE GENOMIC DNA]</scope>
    <source>
        <strain evidence="2">Isolate Musca domestica/United States/Boucias/-</strain>
    </source>
</reference>
<dbReference type="Proteomes" id="UP000011274">
    <property type="component" value="Segment"/>
</dbReference>
<organism evidence="1 2">
    <name type="scientific">Musca hytrovirus</name>
    <name type="common">isolate Musca domestica/United States/Boucias/-</name>
    <name type="synonym">MHV</name>
    <dbReference type="NCBI Taxonomy" id="523909"/>
    <lineage>
        <taxon>Viruses</taxon>
        <taxon>Viruses incertae sedis</taxon>
        <taxon>Naldaviricetes</taxon>
        <taxon>Lefavirales</taxon>
        <taxon>Hytrosaviridae</taxon>
        <taxon>Muscavirus</taxon>
        <taxon>Muscavirus musdomesticae</taxon>
    </lineage>
</organism>
<keyword evidence="2" id="KW-1185">Reference proteome</keyword>
<proteinExistence type="predicted"/>
<sequence length="193" mass="22573">MDLSYGDFLRTISAPYTHMLDTADKVLQIDRPTMDRLLDEMVERCESLRHGVNLMPEKVYFHRLDIDYSYPPQYDVVNECKQYIRSSGIVVFNYLDNFEIVKRYLGWYARALSRAQYPLTGDTMWHLNPFLIDMMHAEILNVYNMRGETPSERRLMAELLHVPVVGSVVVENSNGRRTGEPLALCKFIRRNGM</sequence>